<gene>
    <name evidence="2" type="ORF">WR25_12380</name>
</gene>
<feature type="region of interest" description="Disordered" evidence="1">
    <location>
        <begin position="167"/>
        <end position="278"/>
    </location>
</feature>
<dbReference type="Proteomes" id="UP000218231">
    <property type="component" value="Unassembled WGS sequence"/>
</dbReference>
<organism evidence="2 3">
    <name type="scientific">Diploscapter pachys</name>
    <dbReference type="NCBI Taxonomy" id="2018661"/>
    <lineage>
        <taxon>Eukaryota</taxon>
        <taxon>Metazoa</taxon>
        <taxon>Ecdysozoa</taxon>
        <taxon>Nematoda</taxon>
        <taxon>Chromadorea</taxon>
        <taxon>Rhabditida</taxon>
        <taxon>Rhabditina</taxon>
        <taxon>Rhabditomorpha</taxon>
        <taxon>Rhabditoidea</taxon>
        <taxon>Rhabditidae</taxon>
        <taxon>Diploscapter</taxon>
    </lineage>
</organism>
<feature type="compositionally biased region" description="Polar residues" evidence="1">
    <location>
        <begin position="92"/>
        <end position="118"/>
    </location>
</feature>
<dbReference type="OrthoDB" id="193023at2759"/>
<name>A0A2A2J9X7_9BILA</name>
<evidence type="ECO:0000256" key="1">
    <source>
        <dbReference type="SAM" id="MobiDB-lite"/>
    </source>
</evidence>
<sequence>MITTLLYNNFWHKSPQEARELESRDERETRKMRARARFGWKTAGDACEREVDSTDPLRPTSNELSGARLLLRRAAKDSPVEELSVPGLVPRHSTTSPVRVTHGSSRTPSQTRMGTATSQHTFVIETERRRPLFHPIGLSEYAIEYKKVTDSAEKARREEELRIMKEKEKEEREKERIRSRQTTGRKPPAWKYEKWRCETTQRNFRKSNSKDHGPTRAVESAPMGVRKKAPLRATSLNRNTASSTSNSTSPQETDKSGESSPDDKHMKTEHEKAIDDIK</sequence>
<evidence type="ECO:0000313" key="3">
    <source>
        <dbReference type="Proteomes" id="UP000218231"/>
    </source>
</evidence>
<evidence type="ECO:0000313" key="2">
    <source>
        <dbReference type="EMBL" id="PAV58445.1"/>
    </source>
</evidence>
<feature type="compositionally biased region" description="Basic and acidic residues" evidence="1">
    <location>
        <begin position="252"/>
        <end position="278"/>
    </location>
</feature>
<feature type="compositionally biased region" description="Low complexity" evidence="1">
    <location>
        <begin position="234"/>
        <end position="249"/>
    </location>
</feature>
<keyword evidence="3" id="KW-1185">Reference proteome</keyword>
<protein>
    <submittedName>
        <fullName evidence="2">Uncharacterized protein</fullName>
    </submittedName>
</protein>
<feature type="region of interest" description="Disordered" evidence="1">
    <location>
        <begin position="80"/>
        <end position="118"/>
    </location>
</feature>
<reference evidence="2 3" key="1">
    <citation type="journal article" date="2017" name="Curr. Biol.">
        <title>Genome architecture and evolution of a unichromosomal asexual nematode.</title>
        <authorList>
            <person name="Fradin H."/>
            <person name="Zegar C."/>
            <person name="Gutwein M."/>
            <person name="Lucas J."/>
            <person name="Kovtun M."/>
            <person name="Corcoran D."/>
            <person name="Baugh L.R."/>
            <person name="Kiontke K."/>
            <person name="Gunsalus K."/>
            <person name="Fitch D.H."/>
            <person name="Piano F."/>
        </authorList>
    </citation>
    <scope>NUCLEOTIDE SEQUENCE [LARGE SCALE GENOMIC DNA]</scope>
    <source>
        <strain evidence="2">PF1309</strain>
    </source>
</reference>
<accession>A0A2A2J9X7</accession>
<proteinExistence type="predicted"/>
<dbReference type="AlphaFoldDB" id="A0A2A2J9X7"/>
<dbReference type="EMBL" id="LIAE01010581">
    <property type="protein sequence ID" value="PAV58445.1"/>
    <property type="molecule type" value="Genomic_DNA"/>
</dbReference>
<feature type="compositionally biased region" description="Basic and acidic residues" evidence="1">
    <location>
        <begin position="167"/>
        <end position="178"/>
    </location>
</feature>
<comment type="caution">
    <text evidence="2">The sequence shown here is derived from an EMBL/GenBank/DDBJ whole genome shotgun (WGS) entry which is preliminary data.</text>
</comment>